<proteinExistence type="predicted"/>
<accession>A0A821WZ52</accession>
<evidence type="ECO:0000313" key="3">
    <source>
        <dbReference type="Proteomes" id="UP000663873"/>
    </source>
</evidence>
<sequence length="62" mass="6629">AFRSNDGLNLSLKGNSVQPPGNASSRPYSARSNSQTRQPTISARTGSARDHRTNTNINSSAR</sequence>
<comment type="caution">
    <text evidence="2">The sequence shown here is derived from an EMBL/GenBank/DDBJ whole genome shotgun (WGS) entry which is preliminary data.</text>
</comment>
<evidence type="ECO:0000256" key="1">
    <source>
        <dbReference type="SAM" id="MobiDB-lite"/>
    </source>
</evidence>
<keyword evidence="3" id="KW-1185">Reference proteome</keyword>
<feature type="region of interest" description="Disordered" evidence="1">
    <location>
        <begin position="1"/>
        <end position="62"/>
    </location>
</feature>
<protein>
    <submittedName>
        <fullName evidence="2">Uncharacterized protein</fullName>
    </submittedName>
</protein>
<dbReference type="AlphaFoldDB" id="A0A821WZ52"/>
<dbReference type="EMBL" id="CAJOBP010086747">
    <property type="protein sequence ID" value="CAF4933340.1"/>
    <property type="molecule type" value="Genomic_DNA"/>
</dbReference>
<feature type="compositionally biased region" description="Polar residues" evidence="1">
    <location>
        <begin position="1"/>
        <end position="45"/>
    </location>
</feature>
<name>A0A821WZ52_9BILA</name>
<reference evidence="2" key="1">
    <citation type="submission" date="2021-02" db="EMBL/GenBank/DDBJ databases">
        <authorList>
            <person name="Nowell W R."/>
        </authorList>
    </citation>
    <scope>NUCLEOTIDE SEQUENCE</scope>
</reference>
<gene>
    <name evidence="2" type="ORF">UJA718_LOCUS46973</name>
</gene>
<dbReference type="Proteomes" id="UP000663873">
    <property type="component" value="Unassembled WGS sequence"/>
</dbReference>
<evidence type="ECO:0000313" key="2">
    <source>
        <dbReference type="EMBL" id="CAF4933340.1"/>
    </source>
</evidence>
<feature type="non-terminal residue" evidence="2">
    <location>
        <position position="62"/>
    </location>
</feature>
<organism evidence="2 3">
    <name type="scientific">Rotaria socialis</name>
    <dbReference type="NCBI Taxonomy" id="392032"/>
    <lineage>
        <taxon>Eukaryota</taxon>
        <taxon>Metazoa</taxon>
        <taxon>Spiralia</taxon>
        <taxon>Gnathifera</taxon>
        <taxon>Rotifera</taxon>
        <taxon>Eurotatoria</taxon>
        <taxon>Bdelloidea</taxon>
        <taxon>Philodinida</taxon>
        <taxon>Philodinidae</taxon>
        <taxon>Rotaria</taxon>
    </lineage>
</organism>
<feature type="non-terminal residue" evidence="2">
    <location>
        <position position="1"/>
    </location>
</feature>